<dbReference type="Gramene" id="VVA40188">
    <property type="protein sequence ID" value="VVA40188"/>
    <property type="gene ID" value="Prudul26B013189"/>
</dbReference>
<reference evidence="5" key="2">
    <citation type="journal article" date="2020" name="Plant J.">
        <title>Transposons played a major role in the diversification between the closely related almond and peach genomes: results from the almond genome sequence.</title>
        <authorList>
            <person name="Alioto T."/>
            <person name="Alexiou K.G."/>
            <person name="Bardil A."/>
            <person name="Barteri F."/>
            <person name="Castanera R."/>
            <person name="Cruz F."/>
            <person name="Dhingra A."/>
            <person name="Duval H."/>
            <person name="Fernandez I Marti A."/>
            <person name="Frias L."/>
            <person name="Galan B."/>
            <person name="Garcia J.L."/>
            <person name="Howad W."/>
            <person name="Gomez-Garrido J."/>
            <person name="Gut M."/>
            <person name="Julca I."/>
            <person name="Morata J."/>
            <person name="Puigdomenech P."/>
            <person name="Ribeca P."/>
            <person name="Rubio Cabetas M.J."/>
            <person name="Vlasova A."/>
            <person name="Wirthensohn M."/>
            <person name="Garcia-Mas J."/>
            <person name="Gabaldon T."/>
            <person name="Casacuberta J.M."/>
            <person name="Arus P."/>
        </authorList>
    </citation>
    <scope>NUCLEOTIDE SEQUENCE [LARGE SCALE GENOMIC DNA]</scope>
    <source>
        <strain evidence="5">cv. Texas</strain>
    </source>
</reference>
<evidence type="ECO:0000313" key="5">
    <source>
        <dbReference type="Proteomes" id="UP000327085"/>
    </source>
</evidence>
<evidence type="ECO:0000313" key="2">
    <source>
        <dbReference type="EMBL" id="KAI5334729.1"/>
    </source>
</evidence>
<evidence type="ECO:0000313" key="6">
    <source>
        <dbReference type="Proteomes" id="UP001054821"/>
    </source>
</evidence>
<dbReference type="Proteomes" id="UP000327085">
    <property type="component" value="Chromosome 4"/>
</dbReference>
<keyword evidence="6" id="KW-1185">Reference proteome</keyword>
<dbReference type="EMBL" id="CABIKO010000932">
    <property type="protein sequence ID" value="VVA40188.1"/>
    <property type="molecule type" value="Genomic_DNA"/>
</dbReference>
<gene>
    <name evidence="4" type="ORF">ALMOND_2B013189</name>
    <name evidence="3" type="ORF">ALMOND_2B024931</name>
    <name evidence="2" type="ORF">L3X38_024862</name>
</gene>
<reference evidence="2 6" key="3">
    <citation type="journal article" date="2022" name="G3 (Bethesda)">
        <title>Whole-genome sequence and methylome profiling of the almond [Prunus dulcis (Mill.) D.A. Webb] cultivar 'Nonpareil'.</title>
        <authorList>
            <person name="D'Amico-Willman K.M."/>
            <person name="Ouma W.Z."/>
            <person name="Meulia T."/>
            <person name="Sideli G.M."/>
            <person name="Gradziel T.M."/>
            <person name="Fresnedo-Ramirez J."/>
        </authorList>
    </citation>
    <scope>NUCLEOTIDE SEQUENCE [LARGE SCALE GENOMIC DNA]</scope>
    <source>
        <strain evidence="2">Clone GOH B32 T37-40</strain>
    </source>
</reference>
<name>A0A5E4GKV8_PRUDU</name>
<feature type="region of interest" description="Disordered" evidence="1">
    <location>
        <begin position="80"/>
        <end position="103"/>
    </location>
</feature>
<sequence length="103" mass="11506">MAPNLTNQKRFDWIDQQLGELVGLLDTLQDLSVKVEALEGLDERVTVNKLTKDFQATVECGVHCPTTIEGIETNRIEAVGENKAARTKNPRPGFRSNPYRASH</sequence>
<evidence type="ECO:0000313" key="3">
    <source>
        <dbReference type="EMBL" id="VVA38796.1"/>
    </source>
</evidence>
<protein>
    <submittedName>
        <fullName evidence="4">Uncharacterized protein</fullName>
    </submittedName>
</protein>
<dbReference type="Proteomes" id="UP001054821">
    <property type="component" value="Chromosome 4"/>
</dbReference>
<dbReference type="Gramene" id="VVA38796">
    <property type="protein sequence ID" value="VVA38796"/>
    <property type="gene ID" value="Prudul26B024931"/>
</dbReference>
<evidence type="ECO:0000256" key="1">
    <source>
        <dbReference type="SAM" id="MobiDB-lite"/>
    </source>
</evidence>
<dbReference type="EMBL" id="CABIKO010000691">
    <property type="protein sequence ID" value="VVA38796.1"/>
    <property type="molecule type" value="Genomic_DNA"/>
</dbReference>
<dbReference type="EMBL" id="JAJFAZ020000004">
    <property type="protein sequence ID" value="KAI5334729.1"/>
    <property type="molecule type" value="Genomic_DNA"/>
</dbReference>
<accession>A0A5E4GKV8</accession>
<reference evidence="4" key="1">
    <citation type="submission" date="2019-07" db="EMBL/GenBank/DDBJ databases">
        <authorList>
            <person name="Alioto T."/>
            <person name="Alioto T."/>
            <person name="Gomez Garrido J."/>
        </authorList>
    </citation>
    <scope>NUCLEOTIDE SEQUENCE</scope>
</reference>
<organism evidence="4 5">
    <name type="scientific">Prunus dulcis</name>
    <name type="common">Almond</name>
    <name type="synonym">Amygdalus dulcis</name>
    <dbReference type="NCBI Taxonomy" id="3755"/>
    <lineage>
        <taxon>Eukaryota</taxon>
        <taxon>Viridiplantae</taxon>
        <taxon>Streptophyta</taxon>
        <taxon>Embryophyta</taxon>
        <taxon>Tracheophyta</taxon>
        <taxon>Spermatophyta</taxon>
        <taxon>Magnoliopsida</taxon>
        <taxon>eudicotyledons</taxon>
        <taxon>Gunneridae</taxon>
        <taxon>Pentapetalae</taxon>
        <taxon>rosids</taxon>
        <taxon>fabids</taxon>
        <taxon>Rosales</taxon>
        <taxon>Rosaceae</taxon>
        <taxon>Amygdaloideae</taxon>
        <taxon>Amygdaleae</taxon>
        <taxon>Prunus</taxon>
    </lineage>
</organism>
<dbReference type="AlphaFoldDB" id="A0A5E4GKV8"/>
<proteinExistence type="predicted"/>
<evidence type="ECO:0000313" key="4">
    <source>
        <dbReference type="EMBL" id="VVA40188.1"/>
    </source>
</evidence>